<dbReference type="SMART" id="SM00419">
    <property type="entry name" value="HTH_CRP"/>
    <property type="match status" value="1"/>
</dbReference>
<dbReference type="InterPro" id="IPR018490">
    <property type="entry name" value="cNMP-bd_dom_sf"/>
</dbReference>
<dbReference type="GO" id="GO:0005829">
    <property type="term" value="C:cytosol"/>
    <property type="evidence" value="ECO:0007669"/>
    <property type="project" value="TreeGrafter"/>
</dbReference>
<dbReference type="PROSITE" id="PS51063">
    <property type="entry name" value="HTH_CRP_2"/>
    <property type="match status" value="1"/>
</dbReference>
<dbReference type="GO" id="GO:0003677">
    <property type="term" value="F:DNA binding"/>
    <property type="evidence" value="ECO:0007669"/>
    <property type="project" value="UniProtKB-KW"/>
</dbReference>
<keyword evidence="2" id="KW-0238">DNA-binding</keyword>
<dbReference type="PANTHER" id="PTHR24567:SF74">
    <property type="entry name" value="HTH-TYPE TRANSCRIPTIONAL REGULATOR ARCR"/>
    <property type="match status" value="1"/>
</dbReference>
<dbReference type="Proteomes" id="UP000278756">
    <property type="component" value="Chromosome 2"/>
</dbReference>
<keyword evidence="3" id="KW-0804">Transcription</keyword>
<name>A0A3G9G343_9CAUL</name>
<dbReference type="Pfam" id="PF13545">
    <property type="entry name" value="HTH_Crp_2"/>
    <property type="match status" value="1"/>
</dbReference>
<evidence type="ECO:0000259" key="4">
    <source>
        <dbReference type="PROSITE" id="PS51063"/>
    </source>
</evidence>
<feature type="domain" description="HTH crp-type" evidence="4">
    <location>
        <begin position="148"/>
        <end position="214"/>
    </location>
</feature>
<proteinExistence type="predicted"/>
<reference evidence="6" key="2">
    <citation type="journal article" date="2017" name="Plant Physiol. Biochem.">
        <title>Differential oxidative and antioxidative response of duckweed Lemna minor toward plant growth promoting/inhibiting bacteria.</title>
        <authorList>
            <person name="Ishizawa H."/>
            <person name="Kuroda M."/>
            <person name="Morikawa M."/>
            <person name="Ike M."/>
        </authorList>
    </citation>
    <scope>NUCLEOTIDE SEQUENCE [LARGE SCALE GENOMIC DNA]</scope>
    <source>
        <strain evidence="6">M6</strain>
    </source>
</reference>
<keyword evidence="1" id="KW-0805">Transcription regulation</keyword>
<dbReference type="InterPro" id="IPR050397">
    <property type="entry name" value="Env_Response_Regulators"/>
</dbReference>
<reference evidence="6" key="1">
    <citation type="journal article" date="2017" name="Biotechnol. Biofuels">
        <title>Evaluation of environmental bacterial communities as a factor affecting the growth of duckweed Lemna minor.</title>
        <authorList>
            <person name="Ishizawa H."/>
            <person name="Kuroda M."/>
            <person name="Morikawa M."/>
            <person name="Ike M."/>
        </authorList>
    </citation>
    <scope>NUCLEOTIDE SEQUENCE [LARGE SCALE GENOMIC DNA]</scope>
    <source>
        <strain evidence="6">M6</strain>
    </source>
</reference>
<dbReference type="InterPro" id="IPR036390">
    <property type="entry name" value="WH_DNA-bd_sf"/>
</dbReference>
<evidence type="ECO:0000256" key="1">
    <source>
        <dbReference type="ARBA" id="ARBA00023015"/>
    </source>
</evidence>
<evidence type="ECO:0000313" key="6">
    <source>
        <dbReference type="Proteomes" id="UP000278756"/>
    </source>
</evidence>
<protein>
    <submittedName>
        <fullName evidence="5">Transcriptional regulatory protein</fullName>
    </submittedName>
</protein>
<dbReference type="InterPro" id="IPR014710">
    <property type="entry name" value="RmlC-like_jellyroll"/>
</dbReference>
<dbReference type="PANTHER" id="PTHR24567">
    <property type="entry name" value="CRP FAMILY TRANSCRIPTIONAL REGULATORY PROTEIN"/>
    <property type="match status" value="1"/>
</dbReference>
<sequence>MDTLHPELLSSNLLMALRPADRMRLQARMEVIEAPRGMVLFNAGDVVRHAWFPLGPTLVGFRVLLDDGRGVETALVGREGAVGGIVSQGRLPAFSCAEVQFPGKLLRIDLKTLEALKAESLTLRYFFARYSDCLLAQVFQSVACNATHTIEQRAARWLTLALDRTETATIPLTQDQLSSMLGVGRAYVSRVMGVLQRDGLLATVRGRVEIRDPAGLRQRACGCANQVRAHFDEVLAGVYPAPEDDEMTAK</sequence>
<dbReference type="SUPFAM" id="SSF51206">
    <property type="entry name" value="cAMP-binding domain-like"/>
    <property type="match status" value="1"/>
</dbReference>
<dbReference type="AlphaFoldDB" id="A0A3G9G343"/>
<evidence type="ECO:0000256" key="2">
    <source>
        <dbReference type="ARBA" id="ARBA00023125"/>
    </source>
</evidence>
<dbReference type="SUPFAM" id="SSF46785">
    <property type="entry name" value="Winged helix' DNA-binding domain"/>
    <property type="match status" value="1"/>
</dbReference>
<evidence type="ECO:0000256" key="3">
    <source>
        <dbReference type="ARBA" id="ARBA00023163"/>
    </source>
</evidence>
<dbReference type="Gene3D" id="2.60.120.10">
    <property type="entry name" value="Jelly Rolls"/>
    <property type="match status" value="1"/>
</dbReference>
<dbReference type="OrthoDB" id="7506088at2"/>
<organism evidence="5 6">
    <name type="scientific">Asticcacaulis excentricus</name>
    <dbReference type="NCBI Taxonomy" id="78587"/>
    <lineage>
        <taxon>Bacteria</taxon>
        <taxon>Pseudomonadati</taxon>
        <taxon>Pseudomonadota</taxon>
        <taxon>Alphaproteobacteria</taxon>
        <taxon>Caulobacterales</taxon>
        <taxon>Caulobacteraceae</taxon>
        <taxon>Asticcacaulis</taxon>
    </lineage>
</organism>
<gene>
    <name evidence="5" type="ORF">EM6_2358</name>
</gene>
<dbReference type="GO" id="GO:0003700">
    <property type="term" value="F:DNA-binding transcription factor activity"/>
    <property type="evidence" value="ECO:0007669"/>
    <property type="project" value="TreeGrafter"/>
</dbReference>
<accession>A0A3G9G343</accession>
<dbReference type="RefSeq" id="WP_126423294.1">
    <property type="nucleotide sequence ID" value="NZ_AP018828.1"/>
</dbReference>
<dbReference type="EMBL" id="AP018828">
    <property type="protein sequence ID" value="BBF81750.1"/>
    <property type="molecule type" value="Genomic_DNA"/>
</dbReference>
<evidence type="ECO:0000313" key="5">
    <source>
        <dbReference type="EMBL" id="BBF81750.1"/>
    </source>
</evidence>
<dbReference type="InterPro" id="IPR012318">
    <property type="entry name" value="HTH_CRP"/>
</dbReference>